<dbReference type="PANTHER" id="PTHR34380:SF1">
    <property type="entry name" value="OS01G0221300 PROTEIN"/>
    <property type="match status" value="1"/>
</dbReference>
<name>A0AAV7EHT1_ARIFI</name>
<keyword evidence="4" id="KW-1185">Reference proteome</keyword>
<reference evidence="3 4" key="1">
    <citation type="submission" date="2021-07" db="EMBL/GenBank/DDBJ databases">
        <title>The Aristolochia fimbriata genome: insights into angiosperm evolution, floral development and chemical biosynthesis.</title>
        <authorList>
            <person name="Jiao Y."/>
        </authorList>
    </citation>
    <scope>NUCLEOTIDE SEQUENCE [LARGE SCALE GENOMIC DNA]</scope>
    <source>
        <strain evidence="3">IBCAS-2021</strain>
        <tissue evidence="3">Leaf</tissue>
    </source>
</reference>
<organism evidence="3 4">
    <name type="scientific">Aristolochia fimbriata</name>
    <name type="common">White veined hardy Dutchman's pipe vine</name>
    <dbReference type="NCBI Taxonomy" id="158543"/>
    <lineage>
        <taxon>Eukaryota</taxon>
        <taxon>Viridiplantae</taxon>
        <taxon>Streptophyta</taxon>
        <taxon>Embryophyta</taxon>
        <taxon>Tracheophyta</taxon>
        <taxon>Spermatophyta</taxon>
        <taxon>Magnoliopsida</taxon>
        <taxon>Magnoliidae</taxon>
        <taxon>Piperales</taxon>
        <taxon>Aristolochiaceae</taxon>
        <taxon>Aristolochia</taxon>
    </lineage>
</organism>
<sequence length="706" mass="78425">MNTQSAGLKMELEGLKLIKVSLEEKVAKLTRLCDRLGTEVARLEEDLVVANERIAVLEGCRRRDEEEIDRYKIRCAELEEQISHWKRVNFTGTNLEVKSTELFDEVSCQENVGKSLQPVSQKKPNDDAKGLDIPFPTPNQTEQKKLSYQNLVVEVESAGNSPISGSPSQSRERGQTPPVDGIFDSFQIYKAEKIDNLLTTGKGCRVRKSLSFSDNGTMVGSIANDENSFLGEDFILISDDDNGNNDVDTDDDDGKKTDQVLNEGIVQDSGIDDTGETTKGGRNISQTALSIKRPLDQDIEWATQDNTSCCKKDFLSPSTPKKKRKLKVVTSDTEDDADMDHIPAKRIWLDKGDKSIEVIEEAVDSAAIQFDHESTFPSDGDDIEDHGSPRRRRLLPLRKCKKLQETASGTLTGTPNGNQMLLIAKGTLRSGCVDQMHEEDFQKMAKELDFEEGESGNKSESVAVTSGCSDKNKPVTSTKKRFLPLRRCRAKNCQMQGTLNDCSPERNEGTQTGNRGFGTSQTSNKSPERKVSTISSEDDMEEESESDSESLSGFIVDKSSSLGSEHSSEDSADESDTDSGLSQLFNRHNDSNWVDEGQMLSSLGKNPELCMKAVCALYKRQTSEEQSVKGTIYHNKRGFSTIDALRGSQLAEFLMDGDPCGRVTKTLQDLKMYDPSGPELCRNLAFRYSRQLFEIYKAGEDPYFHP</sequence>
<comment type="caution">
    <text evidence="3">The sequence shown here is derived from an EMBL/GenBank/DDBJ whole genome shotgun (WGS) entry which is preliminary data.</text>
</comment>
<feature type="coiled-coil region" evidence="1">
    <location>
        <begin position="12"/>
        <end position="88"/>
    </location>
</feature>
<gene>
    <name evidence="3" type="ORF">H6P81_014515</name>
</gene>
<accession>A0AAV7EHT1</accession>
<feature type="region of interest" description="Disordered" evidence="2">
    <location>
        <begin position="158"/>
        <end position="178"/>
    </location>
</feature>
<feature type="region of interest" description="Disordered" evidence="2">
    <location>
        <begin position="497"/>
        <end position="584"/>
    </location>
</feature>
<dbReference type="EMBL" id="JAINDJ010000005">
    <property type="protein sequence ID" value="KAG9448387.1"/>
    <property type="molecule type" value="Genomic_DNA"/>
</dbReference>
<feature type="compositionally biased region" description="Polar residues" evidence="2">
    <location>
        <begin position="509"/>
        <end position="525"/>
    </location>
</feature>
<dbReference type="AlphaFoldDB" id="A0AAV7EHT1"/>
<feature type="compositionally biased region" description="Acidic residues" evidence="2">
    <location>
        <begin position="536"/>
        <end position="548"/>
    </location>
</feature>
<evidence type="ECO:0000313" key="3">
    <source>
        <dbReference type="EMBL" id="KAG9448387.1"/>
    </source>
</evidence>
<evidence type="ECO:0000256" key="2">
    <source>
        <dbReference type="SAM" id="MobiDB-lite"/>
    </source>
</evidence>
<feature type="compositionally biased region" description="Polar residues" evidence="2">
    <location>
        <begin position="456"/>
        <end position="477"/>
    </location>
</feature>
<feature type="region of interest" description="Disordered" evidence="2">
    <location>
        <begin position="449"/>
        <end position="478"/>
    </location>
</feature>
<keyword evidence="1" id="KW-0175">Coiled coil</keyword>
<proteinExistence type="predicted"/>
<protein>
    <submittedName>
        <fullName evidence="3">Uncharacterized protein</fullName>
    </submittedName>
</protein>
<evidence type="ECO:0000313" key="4">
    <source>
        <dbReference type="Proteomes" id="UP000825729"/>
    </source>
</evidence>
<dbReference type="Proteomes" id="UP000825729">
    <property type="component" value="Unassembled WGS sequence"/>
</dbReference>
<feature type="region of interest" description="Disordered" evidence="2">
    <location>
        <begin position="114"/>
        <end position="141"/>
    </location>
</feature>
<evidence type="ECO:0000256" key="1">
    <source>
        <dbReference type="SAM" id="Coils"/>
    </source>
</evidence>
<feature type="compositionally biased region" description="Polar residues" evidence="2">
    <location>
        <begin position="158"/>
        <end position="169"/>
    </location>
</feature>
<dbReference type="PANTHER" id="PTHR34380">
    <property type="entry name" value="BNAA03G12380D PROTEIN"/>
    <property type="match status" value="1"/>
</dbReference>